<evidence type="ECO:0000256" key="2">
    <source>
        <dbReference type="ARBA" id="ARBA00006330"/>
    </source>
</evidence>
<evidence type="ECO:0000313" key="6">
    <source>
        <dbReference type="Proteomes" id="UP000324705"/>
    </source>
</evidence>
<protein>
    <recommendedName>
        <fullName evidence="7">Trehalose 6-phosphate phosphatase</fullName>
    </recommendedName>
</protein>
<accession>A0A9R0TQ31</accession>
<dbReference type="NCBIfam" id="TIGR00685">
    <property type="entry name" value="T6PP"/>
    <property type="match status" value="1"/>
</dbReference>
<dbReference type="GO" id="GO:0004805">
    <property type="term" value="F:trehalose-phosphatase activity"/>
    <property type="evidence" value="ECO:0007669"/>
    <property type="project" value="TreeGrafter"/>
</dbReference>
<dbReference type="Proteomes" id="UP000324705">
    <property type="component" value="Chromosome 5A"/>
</dbReference>
<dbReference type="InterPro" id="IPR003337">
    <property type="entry name" value="Trehalose_PPase"/>
</dbReference>
<evidence type="ECO:0000256" key="3">
    <source>
        <dbReference type="ARBA" id="ARBA00022676"/>
    </source>
</evidence>
<evidence type="ECO:0000256" key="1">
    <source>
        <dbReference type="ARBA" id="ARBA00005409"/>
    </source>
</evidence>
<dbReference type="Gene3D" id="3.40.50.1000">
    <property type="entry name" value="HAD superfamily/HAD-like"/>
    <property type="match status" value="1"/>
</dbReference>
<dbReference type="EMBL" id="LT934119">
    <property type="protein sequence ID" value="VAI15238.1"/>
    <property type="molecule type" value="Genomic_DNA"/>
</dbReference>
<comment type="similarity">
    <text evidence="1">In the N-terminal section; belongs to the glycosyltransferase 20 family.</text>
</comment>
<evidence type="ECO:0000256" key="4">
    <source>
        <dbReference type="ARBA" id="ARBA00022679"/>
    </source>
</evidence>
<dbReference type="InterPro" id="IPR001830">
    <property type="entry name" value="Glyco_trans_20"/>
</dbReference>
<dbReference type="GO" id="GO:0005829">
    <property type="term" value="C:cytosol"/>
    <property type="evidence" value="ECO:0007669"/>
    <property type="project" value="TreeGrafter"/>
</dbReference>
<dbReference type="Pfam" id="PF02358">
    <property type="entry name" value="Trehalose_PPase"/>
    <property type="match status" value="1"/>
</dbReference>
<evidence type="ECO:0008006" key="7">
    <source>
        <dbReference type="Google" id="ProtNLM"/>
    </source>
</evidence>
<dbReference type="Gene3D" id="3.40.50.2000">
    <property type="entry name" value="Glycogen Phosphorylase B"/>
    <property type="match status" value="2"/>
</dbReference>
<dbReference type="PANTHER" id="PTHR10788">
    <property type="entry name" value="TREHALOSE-6-PHOSPHATE SYNTHASE"/>
    <property type="match status" value="1"/>
</dbReference>
<organism evidence="5 6">
    <name type="scientific">Triticum turgidum subsp. durum</name>
    <name type="common">Durum wheat</name>
    <name type="synonym">Triticum durum</name>
    <dbReference type="NCBI Taxonomy" id="4567"/>
    <lineage>
        <taxon>Eukaryota</taxon>
        <taxon>Viridiplantae</taxon>
        <taxon>Streptophyta</taxon>
        <taxon>Embryophyta</taxon>
        <taxon>Tracheophyta</taxon>
        <taxon>Spermatophyta</taxon>
        <taxon>Magnoliopsida</taxon>
        <taxon>Liliopsida</taxon>
        <taxon>Poales</taxon>
        <taxon>Poaceae</taxon>
        <taxon>BOP clade</taxon>
        <taxon>Pooideae</taxon>
        <taxon>Triticodae</taxon>
        <taxon>Triticeae</taxon>
        <taxon>Triticinae</taxon>
        <taxon>Triticum</taxon>
    </lineage>
</organism>
<dbReference type="CDD" id="cd03788">
    <property type="entry name" value="GT20_TPS"/>
    <property type="match status" value="1"/>
</dbReference>
<dbReference type="InterPro" id="IPR023214">
    <property type="entry name" value="HAD_sf"/>
</dbReference>
<keyword evidence="6" id="KW-1185">Reference proteome</keyword>
<dbReference type="FunFam" id="3.40.50.2000:FF:000010">
    <property type="entry name" value="Alpha,alpha-trehalose-phosphate synthase"/>
    <property type="match status" value="1"/>
</dbReference>
<dbReference type="FunFam" id="3.40.50.2000:FF:000079">
    <property type="entry name" value="Trehalose-6-phosphate synthase 8"/>
    <property type="match status" value="1"/>
</dbReference>
<keyword evidence="4" id="KW-0808">Transferase</keyword>
<dbReference type="SUPFAM" id="SSF56784">
    <property type="entry name" value="HAD-like"/>
    <property type="match status" value="1"/>
</dbReference>
<dbReference type="FunFam" id="3.40.50.1000:FF:000052">
    <property type="entry name" value="Alpha,alpha-trehalose-phosphate synthase [UDP-forming] 6"/>
    <property type="match status" value="1"/>
</dbReference>
<proteinExistence type="inferred from homology"/>
<dbReference type="PANTHER" id="PTHR10788:SF120">
    <property type="entry name" value="TREHALOSE 6-PHOSPHATE PHOSPHATASE"/>
    <property type="match status" value="1"/>
</dbReference>
<dbReference type="Gramene" id="TRITD5Av1G087980.1">
    <property type="protein sequence ID" value="TRITD5Av1G087980.1"/>
    <property type="gene ID" value="TRITD5Av1G087980"/>
</dbReference>
<dbReference type="InterPro" id="IPR036412">
    <property type="entry name" value="HAD-like_sf"/>
</dbReference>
<name>A0A9R0TQ31_TRITD</name>
<dbReference type="Pfam" id="PF00982">
    <property type="entry name" value="Glyco_transf_20"/>
    <property type="match status" value="1"/>
</dbReference>
<dbReference type="AlphaFoldDB" id="A0A9R0TQ31"/>
<dbReference type="GO" id="GO:0016757">
    <property type="term" value="F:glycosyltransferase activity"/>
    <property type="evidence" value="ECO:0007669"/>
    <property type="project" value="UniProtKB-KW"/>
</dbReference>
<keyword evidence="3" id="KW-0328">Glycosyltransferase</keyword>
<dbReference type="GO" id="GO:0005992">
    <property type="term" value="P:trehalose biosynthetic process"/>
    <property type="evidence" value="ECO:0007669"/>
    <property type="project" value="InterPro"/>
</dbReference>
<gene>
    <name evidence="5" type="ORF">TRITD_5Av1G087980</name>
</gene>
<dbReference type="FunFam" id="3.30.70.1020:FF:000002">
    <property type="entry name" value="Trehalose-6-phosphate synthase 2"/>
    <property type="match status" value="1"/>
</dbReference>
<sequence>MEVLYVGSLRADVPAAEQEDVAQALLDRFRCVPAFLPKDLSDRFYHGFCKQTLWPLFHYMLPFTSDHGGRFDRSNWEAYVLANKLFSQRVIEVLNPEDDYIWIHDYHLLALPSFLRRRFNRLRIGFFLHSPFPSSELYRSLPVRDEILKSLLNCDLIGFHTFDYARHFLSCCSRMLGIEYQSKRGYIGLDYFGRTVGIKIMPVGINMMQLKSQLQLPDLESRVAELRKQFNGKTVLLGVDDLDIFKGINLKILAFEHMLKTHPKWQGRAVLVQIANPRGGSGKDVQGLKAEIEESCTRINEQFGRSGYSPVELVNRTLSSVERMAYYTVAECVVVTAVRDGMNLTPYEYIVCRQGIPGLDGGDAPKRKSMLVVSEFIGCSPSLSGAIRVNPWNIDTTAEAMNESIALSENENQLRHEKHYRYVSTHDVAYWSKSYIHDLERSCRDHFRRRCWGIGLGFGFRVVALDRNFKKLTVDSIVADYKKSNSRVILLDYDGTLVPRRTRDEQWQINNQCSEFGWMQMAEPVMNLYTEATDGSYIETKESALVWHHQDADPGFGSAQAKEMLDHLESVLANEPVSVKSGQHIVEVKQSVSKGFVAEKILSMLTENKRQADFVLCIGDDRSDEDMFEGIADIMRRSIVDPQTSLYACTVGQKPSKAKYYLDDTNDVLNMLEALADVSEEVGSPEESEILSPSEEA</sequence>
<comment type="similarity">
    <text evidence="2">In the C-terminal section; belongs to the trehalose phosphatase family.</text>
</comment>
<reference evidence="5 6" key="1">
    <citation type="submission" date="2017-09" db="EMBL/GenBank/DDBJ databases">
        <authorList>
            <consortium name="International Durum Wheat Genome Sequencing Consortium (IDWGSC)"/>
            <person name="Milanesi L."/>
        </authorList>
    </citation>
    <scope>NUCLEOTIDE SEQUENCE [LARGE SCALE GENOMIC DNA]</scope>
    <source>
        <strain evidence="6">cv. Svevo</strain>
    </source>
</reference>
<dbReference type="SUPFAM" id="SSF53756">
    <property type="entry name" value="UDP-Glycosyltransferase/glycogen phosphorylase"/>
    <property type="match status" value="1"/>
</dbReference>
<evidence type="ECO:0000313" key="5">
    <source>
        <dbReference type="EMBL" id="VAI15238.1"/>
    </source>
</evidence>